<evidence type="ECO:0000313" key="1">
    <source>
        <dbReference type="EMBL" id="MQS15992.1"/>
    </source>
</evidence>
<dbReference type="EMBL" id="WBOF01000002">
    <property type="protein sequence ID" value="MQS15992.1"/>
    <property type="molecule type" value="Genomic_DNA"/>
</dbReference>
<accession>A0A6N7KWG5</accession>
<reference evidence="1 2" key="1">
    <citation type="submission" date="2019-09" db="EMBL/GenBank/DDBJ databases">
        <title>Genome Sequences of Streptomyces kaniharaensis ATCC 21070.</title>
        <authorList>
            <person name="Zhu W."/>
            <person name="De Crecy-Lagard V."/>
            <person name="Richards N.G."/>
        </authorList>
    </citation>
    <scope>NUCLEOTIDE SEQUENCE [LARGE SCALE GENOMIC DNA]</scope>
    <source>
        <strain evidence="1 2">SF-557</strain>
    </source>
</reference>
<dbReference type="AlphaFoldDB" id="A0A6N7KWG5"/>
<name>A0A6N7KWG5_9ACTN</name>
<proteinExistence type="predicted"/>
<dbReference type="CDD" id="cd20691">
    <property type="entry name" value="CdiI_EC536-like"/>
    <property type="match status" value="1"/>
</dbReference>
<evidence type="ECO:0000313" key="2">
    <source>
        <dbReference type="Proteomes" id="UP000450000"/>
    </source>
</evidence>
<dbReference type="InterPro" id="IPR040547">
    <property type="entry name" value="CdiI"/>
</dbReference>
<keyword evidence="2" id="KW-1185">Reference proteome</keyword>
<dbReference type="Pfam" id="PF18616">
    <property type="entry name" value="CdiI_3"/>
    <property type="match status" value="1"/>
</dbReference>
<organism evidence="1 2">
    <name type="scientific">Streptomyces kaniharaensis</name>
    <dbReference type="NCBI Taxonomy" id="212423"/>
    <lineage>
        <taxon>Bacteria</taxon>
        <taxon>Bacillati</taxon>
        <taxon>Actinomycetota</taxon>
        <taxon>Actinomycetes</taxon>
        <taxon>Kitasatosporales</taxon>
        <taxon>Streptomycetaceae</taxon>
        <taxon>Streptomyces</taxon>
    </lineage>
</organism>
<dbReference type="Proteomes" id="UP000450000">
    <property type="component" value="Unassembled WGS sequence"/>
</dbReference>
<comment type="caution">
    <text evidence="1">The sequence shown here is derived from an EMBL/GenBank/DDBJ whole genome shotgun (WGS) entry which is preliminary data.</text>
</comment>
<gene>
    <name evidence="1" type="ORF">F7Q99_28010</name>
</gene>
<sequence>MNRDRSLEELERDRWSAQSGGETRLMATVRELRRKPISDLTVEDMRLLIRQDVSLAYLLPLAAEVLRVDPLAEGDMYEGDLLAAVLTRSAEVWRGFPELRRDLRLIVSGLADVPPALNREVKGFLAL</sequence>
<protein>
    <submittedName>
        <fullName evidence="1">Uncharacterized protein</fullName>
    </submittedName>
</protein>